<gene>
    <name evidence="1" type="ORF">TNIN_168861</name>
</gene>
<keyword evidence="2" id="KW-1185">Reference proteome</keyword>
<accession>A0A8X6XIU2</accession>
<organism evidence="1 2">
    <name type="scientific">Trichonephila inaurata madagascariensis</name>
    <dbReference type="NCBI Taxonomy" id="2747483"/>
    <lineage>
        <taxon>Eukaryota</taxon>
        <taxon>Metazoa</taxon>
        <taxon>Ecdysozoa</taxon>
        <taxon>Arthropoda</taxon>
        <taxon>Chelicerata</taxon>
        <taxon>Arachnida</taxon>
        <taxon>Araneae</taxon>
        <taxon>Araneomorphae</taxon>
        <taxon>Entelegynae</taxon>
        <taxon>Araneoidea</taxon>
        <taxon>Nephilidae</taxon>
        <taxon>Trichonephila</taxon>
        <taxon>Trichonephila inaurata</taxon>
    </lineage>
</organism>
<dbReference type="EMBL" id="BMAV01008719">
    <property type="protein sequence ID" value="GFY52496.1"/>
    <property type="molecule type" value="Genomic_DNA"/>
</dbReference>
<sequence length="80" mass="8996">MFLIPLAEDIRGCGSKRREGALFVVRWMAFPLDDLGDEQIVKGELGFNMGETCHPRCQACVMKLILSGDLGNGLRWLREN</sequence>
<evidence type="ECO:0000313" key="1">
    <source>
        <dbReference type="EMBL" id="GFY52496.1"/>
    </source>
</evidence>
<reference evidence="1" key="1">
    <citation type="submission" date="2020-08" db="EMBL/GenBank/DDBJ databases">
        <title>Multicomponent nature underlies the extraordinary mechanical properties of spider dragline silk.</title>
        <authorList>
            <person name="Kono N."/>
            <person name="Nakamura H."/>
            <person name="Mori M."/>
            <person name="Yoshida Y."/>
            <person name="Ohtoshi R."/>
            <person name="Malay A.D."/>
            <person name="Moran D.A.P."/>
            <person name="Tomita M."/>
            <person name="Numata K."/>
            <person name="Arakawa K."/>
        </authorList>
    </citation>
    <scope>NUCLEOTIDE SEQUENCE</scope>
</reference>
<name>A0A8X6XIU2_9ARAC</name>
<dbReference type="AlphaFoldDB" id="A0A8X6XIU2"/>
<evidence type="ECO:0000313" key="2">
    <source>
        <dbReference type="Proteomes" id="UP000886998"/>
    </source>
</evidence>
<comment type="caution">
    <text evidence="1">The sequence shown here is derived from an EMBL/GenBank/DDBJ whole genome shotgun (WGS) entry which is preliminary data.</text>
</comment>
<dbReference type="OrthoDB" id="10268774at2759"/>
<proteinExistence type="predicted"/>
<dbReference type="Proteomes" id="UP000886998">
    <property type="component" value="Unassembled WGS sequence"/>
</dbReference>
<protein>
    <submittedName>
        <fullName evidence="1">Uncharacterized protein</fullName>
    </submittedName>
</protein>